<reference evidence="2" key="1">
    <citation type="journal article" date="2019" name="Int. J. Syst. Evol. Microbiol.">
        <title>The Global Catalogue of Microorganisms (GCM) 10K type strain sequencing project: providing services to taxonomists for standard genome sequencing and annotation.</title>
        <authorList>
            <consortium name="The Broad Institute Genomics Platform"/>
            <consortium name="The Broad Institute Genome Sequencing Center for Infectious Disease"/>
            <person name="Wu L."/>
            <person name="Ma J."/>
        </authorList>
    </citation>
    <scope>NUCLEOTIDE SEQUENCE [LARGE SCALE GENOMIC DNA]</scope>
    <source>
        <strain evidence="2">KACC 12507</strain>
    </source>
</reference>
<keyword evidence="1" id="KW-0808">Transferase</keyword>
<dbReference type="Proteomes" id="UP001595897">
    <property type="component" value="Unassembled WGS sequence"/>
</dbReference>
<evidence type="ECO:0000313" key="1">
    <source>
        <dbReference type="EMBL" id="MFC4700453.1"/>
    </source>
</evidence>
<dbReference type="RefSeq" id="WP_382407874.1">
    <property type="nucleotide sequence ID" value="NZ_JBHSGU010000002.1"/>
</dbReference>
<sequence length="66" mass="7276">MDLLQGIHDARRPLNNISMQAELIKMLVEGSEHDAAVTEAANKIIQYCQDCSESLQEISQSSGDKT</sequence>
<name>A0ABV9LWU4_9ALTE</name>
<dbReference type="GO" id="GO:0016301">
    <property type="term" value="F:kinase activity"/>
    <property type="evidence" value="ECO:0007669"/>
    <property type="project" value="UniProtKB-KW"/>
</dbReference>
<gene>
    <name evidence="1" type="ORF">ACFO4O_09810</name>
</gene>
<organism evidence="1 2">
    <name type="scientific">Glaciecola siphonariae</name>
    <dbReference type="NCBI Taxonomy" id="521012"/>
    <lineage>
        <taxon>Bacteria</taxon>
        <taxon>Pseudomonadati</taxon>
        <taxon>Pseudomonadota</taxon>
        <taxon>Gammaproteobacteria</taxon>
        <taxon>Alteromonadales</taxon>
        <taxon>Alteromonadaceae</taxon>
        <taxon>Glaciecola</taxon>
    </lineage>
</organism>
<dbReference type="EMBL" id="JBHSGU010000002">
    <property type="protein sequence ID" value="MFC4700453.1"/>
    <property type="molecule type" value="Genomic_DNA"/>
</dbReference>
<comment type="caution">
    <text evidence="1">The sequence shown here is derived from an EMBL/GenBank/DDBJ whole genome shotgun (WGS) entry which is preliminary data.</text>
</comment>
<keyword evidence="1" id="KW-0418">Kinase</keyword>
<proteinExistence type="predicted"/>
<accession>A0ABV9LWU4</accession>
<evidence type="ECO:0000313" key="2">
    <source>
        <dbReference type="Proteomes" id="UP001595897"/>
    </source>
</evidence>
<protein>
    <submittedName>
        <fullName evidence="1">Histidine kinase</fullName>
    </submittedName>
</protein>
<keyword evidence="2" id="KW-1185">Reference proteome</keyword>